<evidence type="ECO:0000313" key="1">
    <source>
        <dbReference type="EMBL" id="SVA55666.1"/>
    </source>
</evidence>
<accession>A0A381WT16</accession>
<protein>
    <submittedName>
        <fullName evidence="1">Uncharacterized protein</fullName>
    </submittedName>
</protein>
<dbReference type="AlphaFoldDB" id="A0A381WT16"/>
<reference evidence="1" key="1">
    <citation type="submission" date="2018-05" db="EMBL/GenBank/DDBJ databases">
        <authorList>
            <person name="Lanie J.A."/>
            <person name="Ng W.-L."/>
            <person name="Kazmierczak K.M."/>
            <person name="Andrzejewski T.M."/>
            <person name="Davidsen T.M."/>
            <person name="Wayne K.J."/>
            <person name="Tettelin H."/>
            <person name="Glass J.I."/>
            <person name="Rusch D."/>
            <person name="Podicherti R."/>
            <person name="Tsui H.-C.T."/>
            <person name="Winkler M.E."/>
        </authorList>
    </citation>
    <scope>NUCLEOTIDE SEQUENCE</scope>
</reference>
<name>A0A381WT16_9ZZZZ</name>
<gene>
    <name evidence="1" type="ORF">METZ01_LOCUS108520</name>
</gene>
<dbReference type="EMBL" id="UINC01012797">
    <property type="protein sequence ID" value="SVA55666.1"/>
    <property type="molecule type" value="Genomic_DNA"/>
</dbReference>
<organism evidence="1">
    <name type="scientific">marine metagenome</name>
    <dbReference type="NCBI Taxonomy" id="408172"/>
    <lineage>
        <taxon>unclassified sequences</taxon>
        <taxon>metagenomes</taxon>
        <taxon>ecological metagenomes</taxon>
    </lineage>
</organism>
<sequence>MEKSIDTKLEQIRRGQYKPSDFIIADAKDSW</sequence>
<proteinExistence type="predicted"/>